<dbReference type="Gene3D" id="2.130.10.10">
    <property type="entry name" value="YVTN repeat-like/Quinoprotein amine dehydrogenase"/>
    <property type="match status" value="3"/>
</dbReference>
<dbReference type="SMART" id="SM00320">
    <property type="entry name" value="WD40"/>
    <property type="match status" value="7"/>
</dbReference>
<dbReference type="STRING" id="218851.A0A2G5E6Z9"/>
<accession>A0A2G5E6Z9</accession>
<keyword evidence="5" id="KW-1185">Reference proteome</keyword>
<protein>
    <submittedName>
        <fullName evidence="4">Uncharacterized protein</fullName>
    </submittedName>
</protein>
<dbReference type="InParanoid" id="A0A2G5E6Z9"/>
<dbReference type="AlphaFoldDB" id="A0A2G5E6Z9"/>
<dbReference type="Proteomes" id="UP000230069">
    <property type="component" value="Unassembled WGS sequence"/>
</dbReference>
<dbReference type="FunFam" id="2.130.10.10:FF:000775">
    <property type="entry name" value="BnaA09g28200D protein"/>
    <property type="match status" value="1"/>
</dbReference>
<dbReference type="InterPro" id="IPR020472">
    <property type="entry name" value="WD40_PAC1"/>
</dbReference>
<dbReference type="InterPro" id="IPR045182">
    <property type="entry name" value="JINGUBANG-like"/>
</dbReference>
<dbReference type="InterPro" id="IPR001680">
    <property type="entry name" value="WD40_rpt"/>
</dbReference>
<keyword evidence="1 3" id="KW-0853">WD repeat</keyword>
<dbReference type="PROSITE" id="PS50082">
    <property type="entry name" value="WD_REPEATS_2"/>
    <property type="match status" value="3"/>
</dbReference>
<sequence>MQYQIVRRSSEVHELLIYSHPSAPTMTKTAAILWTSSSWIQQHYMNITKLSKLCFLPPCHSFDSFGLKRLKFYLSSSTTSRYTSSSSLESNLSLQTLPSIPSLQKTTSDQNLSNISVSYVCVFSFKPQKATHITCLALSNNLLYAASGSDINVFDITNYALVDSFNDKHTNSGSVKSVTFSNGNVFTAHQDCKIRVWKITVSKRHQLIATLPTVKDRFRRFVSPKNHVSVRRHKKRLWIEHVDAISGLAVNNGLIYSVSWDKCLKIWRSKDMVCLESVKVHEDAVNAVAVSVDGTVYTGSADRKIRVWGKTFGKKHDLIATLEKHKSAVNALALSQDGSILFSGACDRSILVWEKEESANYMNVTGALRGHKGAILCLVNVTDILISGSADRMVRIWQKCGDSSRYNCLSVLEGHEKPVKSLVAVSEGVSVERIVSVCSGSLDGMIKVWRVEISNVKNSSPPLDY</sequence>
<evidence type="ECO:0000256" key="3">
    <source>
        <dbReference type="PROSITE-ProRule" id="PRU00221"/>
    </source>
</evidence>
<evidence type="ECO:0000313" key="5">
    <source>
        <dbReference type="Proteomes" id="UP000230069"/>
    </source>
</evidence>
<evidence type="ECO:0000256" key="2">
    <source>
        <dbReference type="ARBA" id="ARBA00022737"/>
    </source>
</evidence>
<dbReference type="InterPro" id="IPR036322">
    <property type="entry name" value="WD40_repeat_dom_sf"/>
</dbReference>
<name>A0A2G5E6Z9_AQUCA</name>
<feature type="repeat" description="WD" evidence="3">
    <location>
        <begin position="278"/>
        <end position="308"/>
    </location>
</feature>
<dbReference type="PROSITE" id="PS50294">
    <property type="entry name" value="WD_REPEATS_REGION"/>
    <property type="match status" value="3"/>
</dbReference>
<dbReference type="PANTHER" id="PTHR22844">
    <property type="entry name" value="F-BOX AND WD40 DOMAIN PROTEIN"/>
    <property type="match status" value="1"/>
</dbReference>
<dbReference type="InterPro" id="IPR015943">
    <property type="entry name" value="WD40/YVTN_repeat-like_dom_sf"/>
</dbReference>
<feature type="repeat" description="WD" evidence="3">
    <location>
        <begin position="368"/>
        <end position="398"/>
    </location>
</feature>
<dbReference type="PANTHER" id="PTHR22844:SF199">
    <property type="entry name" value="F21J9.19"/>
    <property type="match status" value="1"/>
</dbReference>
<keyword evidence="2" id="KW-0677">Repeat</keyword>
<dbReference type="EMBL" id="KZ305028">
    <property type="protein sequence ID" value="PIA51515.1"/>
    <property type="molecule type" value="Genomic_DNA"/>
</dbReference>
<dbReference type="OrthoDB" id="674604at2759"/>
<dbReference type="Pfam" id="PF00400">
    <property type="entry name" value="WD40"/>
    <property type="match status" value="5"/>
</dbReference>
<dbReference type="SUPFAM" id="SSF50978">
    <property type="entry name" value="WD40 repeat-like"/>
    <property type="match status" value="1"/>
</dbReference>
<reference evidence="4 5" key="1">
    <citation type="submission" date="2017-09" db="EMBL/GenBank/DDBJ databases">
        <title>WGS assembly of Aquilegia coerulea Goldsmith.</title>
        <authorList>
            <person name="Hodges S."/>
            <person name="Kramer E."/>
            <person name="Nordborg M."/>
            <person name="Tomkins J."/>
            <person name="Borevitz J."/>
            <person name="Derieg N."/>
            <person name="Yan J."/>
            <person name="Mihaltcheva S."/>
            <person name="Hayes R.D."/>
            <person name="Rokhsar D."/>
        </authorList>
    </citation>
    <scope>NUCLEOTIDE SEQUENCE [LARGE SCALE GENOMIC DNA]</scope>
    <source>
        <strain evidence="5">cv. Goldsmith</strain>
    </source>
</reference>
<organism evidence="4 5">
    <name type="scientific">Aquilegia coerulea</name>
    <name type="common">Rocky mountain columbine</name>
    <dbReference type="NCBI Taxonomy" id="218851"/>
    <lineage>
        <taxon>Eukaryota</taxon>
        <taxon>Viridiplantae</taxon>
        <taxon>Streptophyta</taxon>
        <taxon>Embryophyta</taxon>
        <taxon>Tracheophyta</taxon>
        <taxon>Spermatophyta</taxon>
        <taxon>Magnoliopsida</taxon>
        <taxon>Ranunculales</taxon>
        <taxon>Ranunculaceae</taxon>
        <taxon>Thalictroideae</taxon>
        <taxon>Aquilegia</taxon>
    </lineage>
</organism>
<dbReference type="PRINTS" id="PR00320">
    <property type="entry name" value="GPROTEINBRPT"/>
</dbReference>
<gene>
    <name evidence="4" type="ORF">AQUCO_01100397v1</name>
</gene>
<evidence type="ECO:0000256" key="1">
    <source>
        <dbReference type="ARBA" id="ARBA00022574"/>
    </source>
</evidence>
<proteinExistence type="predicted"/>
<feature type="repeat" description="WD" evidence="3">
    <location>
        <begin position="322"/>
        <end position="363"/>
    </location>
</feature>
<evidence type="ECO:0000313" key="4">
    <source>
        <dbReference type="EMBL" id="PIA51515.1"/>
    </source>
</evidence>